<keyword evidence="2" id="KW-1185">Reference proteome</keyword>
<dbReference type="EMBL" id="JACHJV010000001">
    <property type="protein sequence ID" value="MBB4921578.1"/>
    <property type="molecule type" value="Genomic_DNA"/>
</dbReference>
<evidence type="ECO:0000313" key="2">
    <source>
        <dbReference type="Proteomes" id="UP000540506"/>
    </source>
</evidence>
<dbReference type="Proteomes" id="UP000540506">
    <property type="component" value="Unassembled WGS sequence"/>
</dbReference>
<dbReference type="AlphaFoldDB" id="A0A7W7QXZ8"/>
<accession>A0A7W7QXZ8</accession>
<comment type="caution">
    <text evidence="1">The sequence shown here is derived from an EMBL/GenBank/DDBJ whole genome shotgun (WGS) entry which is preliminary data.</text>
</comment>
<protein>
    <submittedName>
        <fullName evidence="1">Uncharacterized protein</fullName>
    </submittedName>
</protein>
<evidence type="ECO:0000313" key="1">
    <source>
        <dbReference type="EMBL" id="MBB4921578.1"/>
    </source>
</evidence>
<organism evidence="1 2">
    <name type="scientific">Kitasatospora kifunensis</name>
    <name type="common">Streptomyces kifunensis</name>
    <dbReference type="NCBI Taxonomy" id="58351"/>
    <lineage>
        <taxon>Bacteria</taxon>
        <taxon>Bacillati</taxon>
        <taxon>Actinomycetota</taxon>
        <taxon>Actinomycetes</taxon>
        <taxon>Kitasatosporales</taxon>
        <taxon>Streptomycetaceae</taxon>
        <taxon>Kitasatospora</taxon>
    </lineage>
</organism>
<proteinExistence type="predicted"/>
<name>A0A7W7QXZ8_KITKI</name>
<reference evidence="1 2" key="1">
    <citation type="submission" date="2020-08" db="EMBL/GenBank/DDBJ databases">
        <title>Sequencing the genomes of 1000 actinobacteria strains.</title>
        <authorList>
            <person name="Klenk H.-P."/>
        </authorList>
    </citation>
    <scope>NUCLEOTIDE SEQUENCE [LARGE SCALE GENOMIC DNA]</scope>
    <source>
        <strain evidence="1 2">DSM 41654</strain>
    </source>
</reference>
<sequence length="75" mass="8193">MAVNATANANALDDEDAALGHLRKLARFFARTQCQGRSPNPGPAAGPWPNWPRRPAIARWRGCSPKPRGCWRGPC</sequence>
<gene>
    <name evidence="1" type="ORF">FHR34_000571</name>
</gene>